<sequence length="111" mass="12242">MVLVTGPFRSGKKTFVREWKGWTETQLSEHAVWDVQKLAQETDDLEALCRKLSQYDVVIITETGAGVVPIDANERHAREQAGRLGCLLAGQASCVVRVYCGIPTVIKGVLE</sequence>
<evidence type="ECO:0000313" key="2">
    <source>
        <dbReference type="Proteomes" id="UP000823918"/>
    </source>
</evidence>
<dbReference type="InterPro" id="IPR003203">
    <property type="entry name" value="CobU/CobP"/>
</dbReference>
<dbReference type="GO" id="GO:0009236">
    <property type="term" value="P:cobalamin biosynthetic process"/>
    <property type="evidence" value="ECO:0007669"/>
    <property type="project" value="InterPro"/>
</dbReference>
<gene>
    <name evidence="1" type="ORF">H9698_05095</name>
</gene>
<proteinExistence type="predicted"/>
<dbReference type="EMBL" id="DWWA01000024">
    <property type="protein sequence ID" value="HJC72154.1"/>
    <property type="molecule type" value="Genomic_DNA"/>
</dbReference>
<dbReference type="Pfam" id="PF02283">
    <property type="entry name" value="CobU"/>
    <property type="match status" value="1"/>
</dbReference>
<dbReference type="GO" id="GO:0016779">
    <property type="term" value="F:nucleotidyltransferase activity"/>
    <property type="evidence" value="ECO:0007669"/>
    <property type="project" value="UniProtKB-KW"/>
</dbReference>
<keyword evidence="1" id="KW-0808">Transferase</keyword>
<comment type="caution">
    <text evidence="1">The sequence shown here is derived from an EMBL/GenBank/DDBJ whole genome shotgun (WGS) entry which is preliminary data.</text>
</comment>
<protein>
    <submittedName>
        <fullName evidence="1">Bifunctional adenosylcobinamide kinase/adenosylcobinamide-phosphate guanylyltransferase</fullName>
    </submittedName>
</protein>
<dbReference type="GO" id="GO:0043752">
    <property type="term" value="F:adenosylcobinamide kinase activity"/>
    <property type="evidence" value="ECO:0007669"/>
    <property type="project" value="InterPro"/>
</dbReference>
<evidence type="ECO:0000313" key="1">
    <source>
        <dbReference type="EMBL" id="HJC72154.1"/>
    </source>
</evidence>
<accession>A0A9D2Q545</accession>
<dbReference type="GO" id="GO:0000166">
    <property type="term" value="F:nucleotide binding"/>
    <property type="evidence" value="ECO:0007669"/>
    <property type="project" value="InterPro"/>
</dbReference>
<reference evidence="1" key="1">
    <citation type="journal article" date="2021" name="PeerJ">
        <title>Extensive microbial diversity within the chicken gut microbiome revealed by metagenomics and culture.</title>
        <authorList>
            <person name="Gilroy R."/>
            <person name="Ravi A."/>
            <person name="Getino M."/>
            <person name="Pursley I."/>
            <person name="Horton D.L."/>
            <person name="Alikhan N.F."/>
            <person name="Baker D."/>
            <person name="Gharbi K."/>
            <person name="Hall N."/>
            <person name="Watson M."/>
            <person name="Adriaenssens E.M."/>
            <person name="Foster-Nyarko E."/>
            <person name="Jarju S."/>
            <person name="Secka A."/>
            <person name="Antonio M."/>
            <person name="Oren A."/>
            <person name="Chaudhuri R.R."/>
            <person name="La Ragione R."/>
            <person name="Hildebrand F."/>
            <person name="Pallen M.J."/>
        </authorList>
    </citation>
    <scope>NUCLEOTIDE SEQUENCE</scope>
    <source>
        <strain evidence="1">5933</strain>
    </source>
</reference>
<dbReference type="Proteomes" id="UP000823918">
    <property type="component" value="Unassembled WGS sequence"/>
</dbReference>
<name>A0A9D2Q545_9FIRM</name>
<keyword evidence="1" id="KW-0418">Kinase</keyword>
<dbReference type="SUPFAM" id="SSF52540">
    <property type="entry name" value="P-loop containing nucleoside triphosphate hydrolases"/>
    <property type="match status" value="1"/>
</dbReference>
<dbReference type="InterPro" id="IPR027417">
    <property type="entry name" value="P-loop_NTPase"/>
</dbReference>
<dbReference type="AlphaFoldDB" id="A0A9D2Q545"/>
<reference evidence="1" key="2">
    <citation type="submission" date="2021-04" db="EMBL/GenBank/DDBJ databases">
        <authorList>
            <person name="Gilroy R."/>
        </authorList>
    </citation>
    <scope>NUCLEOTIDE SEQUENCE</scope>
    <source>
        <strain evidence="1">5933</strain>
    </source>
</reference>
<dbReference type="Gene3D" id="3.40.50.300">
    <property type="entry name" value="P-loop containing nucleotide triphosphate hydrolases"/>
    <property type="match status" value="1"/>
</dbReference>
<organism evidence="1 2">
    <name type="scientific">Candidatus Ruthenibacterium merdavium</name>
    <dbReference type="NCBI Taxonomy" id="2838752"/>
    <lineage>
        <taxon>Bacteria</taxon>
        <taxon>Bacillati</taxon>
        <taxon>Bacillota</taxon>
        <taxon>Clostridia</taxon>
        <taxon>Eubacteriales</taxon>
        <taxon>Oscillospiraceae</taxon>
        <taxon>Ruthenibacterium</taxon>
    </lineage>
</organism>
<keyword evidence="1" id="KW-0548">Nucleotidyltransferase</keyword>